<feature type="compositionally biased region" description="Low complexity" evidence="1">
    <location>
        <begin position="20"/>
        <end position="36"/>
    </location>
</feature>
<dbReference type="InterPro" id="IPR028889">
    <property type="entry name" value="USP"/>
</dbReference>
<dbReference type="EMBL" id="SPLM01000038">
    <property type="protein sequence ID" value="TMW64906.1"/>
    <property type="molecule type" value="Genomic_DNA"/>
</dbReference>
<dbReference type="FunFam" id="3.90.70.10:FF:000145">
    <property type="entry name" value="Clan CA, family C19, ubiquitin hydrolase-like cysteine peptidase"/>
    <property type="match status" value="1"/>
</dbReference>
<evidence type="ECO:0000256" key="1">
    <source>
        <dbReference type="SAM" id="MobiDB-lite"/>
    </source>
</evidence>
<organism evidence="3 4">
    <name type="scientific">Pythium oligandrum</name>
    <name type="common">Mycoparasitic fungus</name>
    <dbReference type="NCBI Taxonomy" id="41045"/>
    <lineage>
        <taxon>Eukaryota</taxon>
        <taxon>Sar</taxon>
        <taxon>Stramenopiles</taxon>
        <taxon>Oomycota</taxon>
        <taxon>Peronosporomycetes</taxon>
        <taxon>Pythiales</taxon>
        <taxon>Pythiaceae</taxon>
        <taxon>Pythium</taxon>
    </lineage>
</organism>
<dbReference type="SUPFAM" id="SSF54001">
    <property type="entry name" value="Cysteine proteinases"/>
    <property type="match status" value="1"/>
</dbReference>
<feature type="region of interest" description="Disordered" evidence="1">
    <location>
        <begin position="1251"/>
        <end position="1318"/>
    </location>
</feature>
<dbReference type="GO" id="GO:0005829">
    <property type="term" value="C:cytosol"/>
    <property type="evidence" value="ECO:0007669"/>
    <property type="project" value="TreeGrafter"/>
</dbReference>
<name>A0A8K1FJG8_PYTOL</name>
<sequence>MGMSAAFTDDDDVERLLRESPLADPLSTTPTPSSSPSHDDLLGAVSPTHAQHGGDDDDLDDDLDAHYQSLSMQDDDDLDVDDNQLHAHRQRLGNALAQLPRKRQNDEYEDTAASMGFASQTAQDEGYDYFFDSPSASPTAASSSTALIVASSATVGPVQGPSLPSNASAGRPAYAASRRVRNPYTGLSNQGATCYMNSLLQTMFMTPELRLGLYRWMFQGDDDDEPEEDNIPFQLQKLFAKLQMNTMDSLSTKALTKSFGWTGADVFQQHDVQELCRVLFDALEKSFKGTVNETLVNDLYQGTMKDYVQCCTCGYESSRIDEFLDLSLVIRPFGSTKMMKSVDEAIEFFLKPELLNGDNQWMCDRCQTKRDAIKGLKFSKLPYLLSLQLKRFDYDYMTDSRIKLHDRVAFPKYLDMNSYVHDEDGARGSIARKMSMERHELGAPSDSRTRRMSSMDESQAMAFDDLDGDITADEDTWSPSFDVNTMLENSGPYVYELYSVLIHSGSALGGHYYAYIKSLESDKWFDFNDSMVSEMSEHEVKKAFGGNGSSSGYGARMSHSTCAYMLMYRLISKDKNINVIPKESIPPYLTDRLREEEERQRRQEFERQELAKKMLLKFYMRTGKRSDKIELSLHVYKTAPLKEALVLAHEAFTKELGADVVPSIENTRLRVFNSYTSVLSDAFEGKEDRSLQSLQMYSSYQLYLETKREDEEWEPYVSSRLQLFIRRYGATDEGGIDWSARYIQVDEEGTIGTLADVVRSKFNVSEGKQIRFIRKTGSSYTATQVKVLNRDASERTNAQRLRYDLHLVNGTDVFFEECDDLADVSPAEAQFEREINMISVQVHYVDRPMEELVIDRRETVRTLKERIGDRMGLSIEQFKLLRGNHRAGIEIKTIDTVLFKVPISHGSAMFALEGVPLNVGEYLFRLMLHKPMSGSLSPSVFTDKAKTTNDEGSLTVVSSKTTPGEASTDVSADLFDLDEVNIRTTEEENELIYIGNVKVGEDMFVDEIRRNVWSVLNEKGALPEEPITLDQIRLRDLQVTTMRRILVDGWTFRDASTTSAYEGRGIVAQIVPAPEKLPPAHRVLHVVYVDRSQWRFSKKRRFELILEADNDDEVKNIEEDEQDGAQSSNFGERAVNEIAARLVIPPEQLRFAIFPYDRDTYDICEIFKTDFDTWDRCISALNERTPNYQLLVFATDVDVPMASFSLRERSMVQDFLVRKRDENSRADRYNSYYSGSSYQKPKEAALVIRTKSKASDKKNGGGSTASSTGGRSTGGVSIRTPTRRDTNKAAGNSDTDDEEDEFLSKPTANDDVDMDLYD</sequence>
<dbReference type="Pfam" id="PF00443">
    <property type="entry name" value="UCH"/>
    <property type="match status" value="1"/>
</dbReference>
<dbReference type="PROSITE" id="PS00972">
    <property type="entry name" value="USP_1"/>
    <property type="match status" value="1"/>
</dbReference>
<feature type="compositionally biased region" description="Low complexity" evidence="1">
    <location>
        <begin position="1264"/>
        <end position="1277"/>
    </location>
</feature>
<feature type="domain" description="USP" evidence="2">
    <location>
        <begin position="185"/>
        <end position="571"/>
    </location>
</feature>
<dbReference type="PROSITE" id="PS00973">
    <property type="entry name" value="USP_2"/>
    <property type="match status" value="1"/>
</dbReference>
<comment type="caution">
    <text evidence="3">The sequence shown here is derived from an EMBL/GenBank/DDBJ whole genome shotgun (WGS) entry which is preliminary data.</text>
</comment>
<dbReference type="OrthoDB" id="289038at2759"/>
<feature type="region of interest" description="Disordered" evidence="1">
    <location>
        <begin position="1"/>
        <end position="65"/>
    </location>
</feature>
<dbReference type="InterPro" id="IPR050164">
    <property type="entry name" value="Peptidase_C19"/>
</dbReference>
<evidence type="ECO:0000259" key="2">
    <source>
        <dbReference type="PROSITE" id="PS50235"/>
    </source>
</evidence>
<evidence type="ECO:0000313" key="3">
    <source>
        <dbReference type="EMBL" id="TMW64906.1"/>
    </source>
</evidence>
<proteinExistence type="predicted"/>
<dbReference type="GO" id="GO:0016579">
    <property type="term" value="P:protein deubiquitination"/>
    <property type="evidence" value="ECO:0007669"/>
    <property type="project" value="InterPro"/>
</dbReference>
<dbReference type="Gene3D" id="3.90.70.10">
    <property type="entry name" value="Cysteine proteinases"/>
    <property type="match status" value="1"/>
</dbReference>
<dbReference type="CDD" id="cd17039">
    <property type="entry name" value="Ubl_ubiquitin_like"/>
    <property type="match status" value="1"/>
</dbReference>
<evidence type="ECO:0000313" key="4">
    <source>
        <dbReference type="Proteomes" id="UP000794436"/>
    </source>
</evidence>
<dbReference type="InterPro" id="IPR001394">
    <property type="entry name" value="Peptidase_C19_UCH"/>
</dbReference>
<dbReference type="InterPro" id="IPR038765">
    <property type="entry name" value="Papain-like_cys_pep_sf"/>
</dbReference>
<keyword evidence="4" id="KW-1185">Reference proteome</keyword>
<gene>
    <name evidence="3" type="ORF">Poli38472_009073</name>
</gene>
<dbReference type="GO" id="GO:0004843">
    <property type="term" value="F:cysteine-type deubiquitinase activity"/>
    <property type="evidence" value="ECO:0007669"/>
    <property type="project" value="InterPro"/>
</dbReference>
<dbReference type="Proteomes" id="UP000794436">
    <property type="component" value="Unassembled WGS sequence"/>
</dbReference>
<dbReference type="GO" id="GO:0005634">
    <property type="term" value="C:nucleus"/>
    <property type="evidence" value="ECO:0007669"/>
    <property type="project" value="TreeGrafter"/>
</dbReference>
<dbReference type="PANTHER" id="PTHR24006:SF702">
    <property type="entry name" value="UBIQUITIN CARBOXYL-TERMINAL HYDROLASE 47"/>
    <property type="match status" value="1"/>
</dbReference>
<dbReference type="PANTHER" id="PTHR24006">
    <property type="entry name" value="UBIQUITIN CARBOXYL-TERMINAL HYDROLASE"/>
    <property type="match status" value="1"/>
</dbReference>
<dbReference type="PROSITE" id="PS50235">
    <property type="entry name" value="USP_3"/>
    <property type="match status" value="1"/>
</dbReference>
<accession>A0A8K1FJG8</accession>
<reference evidence="3" key="1">
    <citation type="submission" date="2019-03" db="EMBL/GenBank/DDBJ databases">
        <title>Long read genome sequence of the mycoparasitic Pythium oligandrum ATCC 38472 isolated from sugarbeet rhizosphere.</title>
        <authorList>
            <person name="Gaulin E."/>
        </authorList>
    </citation>
    <scope>NUCLEOTIDE SEQUENCE</scope>
    <source>
        <strain evidence="3">ATCC 38472_TT</strain>
    </source>
</reference>
<dbReference type="InterPro" id="IPR018200">
    <property type="entry name" value="USP_CS"/>
</dbReference>
<protein>
    <recommendedName>
        <fullName evidence="2">USP domain-containing protein</fullName>
    </recommendedName>
</protein>